<keyword evidence="3" id="KW-1185">Reference proteome</keyword>
<comment type="caution">
    <text evidence="2">The sequence shown here is derived from an EMBL/GenBank/DDBJ whole genome shotgun (WGS) entry which is preliminary data.</text>
</comment>
<protein>
    <recommendedName>
        <fullName evidence="4">Lipoprotein</fullName>
    </recommendedName>
</protein>
<feature type="signal peptide" evidence="1">
    <location>
        <begin position="1"/>
        <end position="24"/>
    </location>
</feature>
<dbReference type="InterPro" id="IPR029046">
    <property type="entry name" value="LolA/LolB/LppX"/>
</dbReference>
<feature type="chain" id="PRO_5039147810" description="Lipoprotein" evidence="1">
    <location>
        <begin position="25"/>
        <end position="255"/>
    </location>
</feature>
<evidence type="ECO:0000313" key="3">
    <source>
        <dbReference type="Proteomes" id="UP000653674"/>
    </source>
</evidence>
<gene>
    <name evidence="2" type="ORF">Pfl04_13000</name>
</gene>
<organism evidence="2 3">
    <name type="scientific">Planosporangium flavigriseum</name>
    <dbReference type="NCBI Taxonomy" id="373681"/>
    <lineage>
        <taxon>Bacteria</taxon>
        <taxon>Bacillati</taxon>
        <taxon>Actinomycetota</taxon>
        <taxon>Actinomycetes</taxon>
        <taxon>Micromonosporales</taxon>
        <taxon>Micromonosporaceae</taxon>
        <taxon>Planosporangium</taxon>
    </lineage>
</organism>
<keyword evidence="1" id="KW-0732">Signal</keyword>
<evidence type="ECO:0000313" key="2">
    <source>
        <dbReference type="EMBL" id="GIG72896.1"/>
    </source>
</evidence>
<name>A0A8J3PMG4_9ACTN</name>
<evidence type="ECO:0000256" key="1">
    <source>
        <dbReference type="SAM" id="SignalP"/>
    </source>
</evidence>
<accession>A0A8J3PMG4</accession>
<evidence type="ECO:0008006" key="4">
    <source>
        <dbReference type="Google" id="ProtNLM"/>
    </source>
</evidence>
<dbReference type="AlphaFoldDB" id="A0A8J3PMG4"/>
<dbReference type="Gene3D" id="2.50.20.20">
    <property type="match status" value="1"/>
</dbReference>
<dbReference type="EMBL" id="BONU01000006">
    <property type="protein sequence ID" value="GIG72896.1"/>
    <property type="molecule type" value="Genomic_DNA"/>
</dbReference>
<dbReference type="Proteomes" id="UP000653674">
    <property type="component" value="Unassembled WGS sequence"/>
</dbReference>
<reference evidence="2" key="1">
    <citation type="submission" date="2021-01" db="EMBL/GenBank/DDBJ databases">
        <title>Whole genome shotgun sequence of Planosporangium flavigriseum NBRC 105377.</title>
        <authorList>
            <person name="Komaki H."/>
            <person name="Tamura T."/>
        </authorList>
    </citation>
    <scope>NUCLEOTIDE SEQUENCE</scope>
    <source>
        <strain evidence="2">NBRC 105377</strain>
    </source>
</reference>
<dbReference type="RefSeq" id="WP_168073674.1">
    <property type="nucleotide sequence ID" value="NZ_BAAAQJ010000016.1"/>
</dbReference>
<dbReference type="PROSITE" id="PS51257">
    <property type="entry name" value="PROKAR_LIPOPROTEIN"/>
    <property type="match status" value="1"/>
</dbReference>
<sequence length="255" mass="26266">MRNRTWIAALALAGCALLAAGCKANDTASPTASGSAGASATAKATRAADEVVAAAEKLRTTSFKFSATTAGVTVDGAADPVTKTATVEMAASMRLLMVDGQMYLKFPPGMPGADALGGGDKWVHLDPSKVSPDKLGVQDPTDPTGGYHTLKTATSVQKVGDRHYKGTLDLTKAPATAANAKRLSLMGDSAKAVPFDVTLDNEGRLSTMDMTMKINGSEVTAHTTFSDFGTRVTATRPAPSEVVEAPDRLYGTLGA</sequence>
<proteinExistence type="predicted"/>
<dbReference type="SUPFAM" id="SSF89392">
    <property type="entry name" value="Prokaryotic lipoproteins and lipoprotein localization factors"/>
    <property type="match status" value="1"/>
</dbReference>